<reference evidence="8 9" key="1">
    <citation type="submission" date="2018-10" db="EMBL/GenBank/DDBJ databases">
        <title>Co-occurring genomic capacity for anaerobic methane metabolism and dissimilatory sulfite reduction discovered in the Korarchaeota.</title>
        <authorList>
            <person name="Mckay L.J."/>
            <person name="Dlakic M."/>
            <person name="Fields M.W."/>
            <person name="Delmont T.O."/>
            <person name="Eren A.M."/>
            <person name="Jay Z.J."/>
            <person name="Klingelsmith K.B."/>
            <person name="Rusch D.B."/>
            <person name="Inskeep W.P."/>
        </authorList>
    </citation>
    <scope>NUCLEOTIDE SEQUENCE [LARGE SCALE GENOMIC DNA]</scope>
    <source>
        <strain evidence="8 9">WS</strain>
    </source>
</reference>
<dbReference type="SUPFAM" id="SSF52540">
    <property type="entry name" value="P-loop containing nucleoside triphosphate hydrolases"/>
    <property type="match status" value="1"/>
</dbReference>
<evidence type="ECO:0000256" key="5">
    <source>
        <dbReference type="ARBA" id="ARBA00056071"/>
    </source>
</evidence>
<dbReference type="GO" id="GO:0005886">
    <property type="term" value="C:plasma membrane"/>
    <property type="evidence" value="ECO:0007669"/>
    <property type="project" value="TreeGrafter"/>
</dbReference>
<dbReference type="PROSITE" id="PS50893">
    <property type="entry name" value="ABC_TRANSPORTER_2"/>
    <property type="match status" value="1"/>
</dbReference>
<dbReference type="SMART" id="SM00382">
    <property type="entry name" value="AAA"/>
    <property type="match status" value="1"/>
</dbReference>
<feature type="domain" description="ABC transporter" evidence="7">
    <location>
        <begin position="2"/>
        <end position="236"/>
    </location>
</feature>
<dbReference type="InterPro" id="IPR003439">
    <property type="entry name" value="ABC_transporter-like_ATP-bd"/>
</dbReference>
<evidence type="ECO:0000313" key="9">
    <source>
        <dbReference type="Proteomes" id="UP000278149"/>
    </source>
</evidence>
<keyword evidence="3 8" id="KW-0067">ATP-binding</keyword>
<dbReference type="AlphaFoldDB" id="A0A429G165"/>
<evidence type="ECO:0000256" key="6">
    <source>
        <dbReference type="ARBA" id="ARBA00072811"/>
    </source>
</evidence>
<dbReference type="InterPro" id="IPR051120">
    <property type="entry name" value="ABC_AA/LPS_Transport"/>
</dbReference>
<dbReference type="GO" id="GO:0005524">
    <property type="term" value="F:ATP binding"/>
    <property type="evidence" value="ECO:0007669"/>
    <property type="project" value="UniProtKB-KW"/>
</dbReference>
<evidence type="ECO:0000256" key="4">
    <source>
        <dbReference type="ARBA" id="ARBA00022970"/>
    </source>
</evidence>
<accession>A0A429G165</accession>
<name>A0A429G165_9CREN</name>
<comment type="function">
    <text evidence="5">Probable component of a branched-chain amino-acid transport system.</text>
</comment>
<dbReference type="Pfam" id="PF12399">
    <property type="entry name" value="BCA_ABC_TP_C"/>
    <property type="match status" value="1"/>
</dbReference>
<proteinExistence type="predicted"/>
<gene>
    <name evidence="8" type="ORF">D9Q81_08445</name>
</gene>
<dbReference type="FunFam" id="3.40.50.300:FF:000421">
    <property type="entry name" value="Branched-chain amino acid ABC transporter ATP-binding protein"/>
    <property type="match status" value="1"/>
</dbReference>
<dbReference type="RefSeq" id="WP_125742761.1">
    <property type="nucleotide sequence ID" value="NZ_RCOR01000043.1"/>
</dbReference>
<evidence type="ECO:0000313" key="8">
    <source>
        <dbReference type="EMBL" id="RSN67495.1"/>
    </source>
</evidence>
<evidence type="ECO:0000256" key="2">
    <source>
        <dbReference type="ARBA" id="ARBA00022741"/>
    </source>
</evidence>
<dbReference type="PANTHER" id="PTHR45772:SF8">
    <property type="entry name" value="HIGH-AFFINITY BRANCHED-CHAIN AMINO ACID TRANSPORT ATP-BINDING PROTEIN"/>
    <property type="match status" value="1"/>
</dbReference>
<dbReference type="PANTHER" id="PTHR45772">
    <property type="entry name" value="CONSERVED COMPONENT OF ABC TRANSPORTER FOR NATURAL AMINO ACIDS-RELATED"/>
    <property type="match status" value="1"/>
</dbReference>
<dbReference type="InterPro" id="IPR003593">
    <property type="entry name" value="AAA+_ATPase"/>
</dbReference>
<dbReference type="Pfam" id="PF00005">
    <property type="entry name" value="ABC_tran"/>
    <property type="match status" value="1"/>
</dbReference>
<protein>
    <recommendedName>
        <fullName evidence="6">Probable branched-chain amino acid transport ATP-binding protein LivG</fullName>
    </recommendedName>
</protein>
<dbReference type="EMBL" id="RCOR01000043">
    <property type="protein sequence ID" value="RSN67495.1"/>
    <property type="molecule type" value="Genomic_DNA"/>
</dbReference>
<dbReference type="InterPro" id="IPR027417">
    <property type="entry name" value="P-loop_NTPase"/>
</dbReference>
<evidence type="ECO:0000256" key="1">
    <source>
        <dbReference type="ARBA" id="ARBA00022448"/>
    </source>
</evidence>
<dbReference type="GO" id="GO:0016887">
    <property type="term" value="F:ATP hydrolysis activity"/>
    <property type="evidence" value="ECO:0007669"/>
    <property type="project" value="InterPro"/>
</dbReference>
<dbReference type="Gene3D" id="3.40.50.300">
    <property type="entry name" value="P-loop containing nucleotide triphosphate hydrolases"/>
    <property type="match status" value="1"/>
</dbReference>
<keyword evidence="2" id="KW-0547">Nucleotide-binding</keyword>
<comment type="caution">
    <text evidence="8">The sequence shown here is derived from an EMBL/GenBank/DDBJ whole genome shotgun (WGS) entry which is preliminary data.</text>
</comment>
<dbReference type="GO" id="GO:0006865">
    <property type="term" value="P:amino acid transport"/>
    <property type="evidence" value="ECO:0007669"/>
    <property type="project" value="UniProtKB-KW"/>
</dbReference>
<organism evidence="8 9">
    <name type="scientific">Candidatus Korarchaeum cryptofilum</name>
    <dbReference type="NCBI Taxonomy" id="498846"/>
    <lineage>
        <taxon>Archaea</taxon>
        <taxon>Thermoproteota</taxon>
        <taxon>Candidatus Korarchaeia</taxon>
        <taxon>Candidatus Korarchaeales</taxon>
        <taxon>Candidatus Korarchaeaceae</taxon>
        <taxon>Candidatus Korarchaeum</taxon>
    </lineage>
</organism>
<sequence>MLEVRDVTKRFGGLVALNNVSLSVSKGELLGLIGPNGSGKTTLFNVITGFYKPDGGRVLFKGVDITGMRPHRITRLGIGRTFQIPKPFGRMTVLENVMTAAFYGGNASGSEAREIAERWIEYVKLREKAHQEARTLNVVERKLMELARALSTNPELLLLDELVAGLNPSETMEVANLVRRLVDEFKITVIMVEHVMRAVMTISDRVFVLHRGMKLAEGTPEEISRDPKVIDAYLGEQVRL</sequence>
<evidence type="ECO:0000259" key="7">
    <source>
        <dbReference type="PROSITE" id="PS50893"/>
    </source>
</evidence>
<keyword evidence="4" id="KW-0029">Amino-acid transport</keyword>
<dbReference type="InterPro" id="IPR032823">
    <property type="entry name" value="BCA_ABC_TP_C"/>
</dbReference>
<evidence type="ECO:0000256" key="3">
    <source>
        <dbReference type="ARBA" id="ARBA00022840"/>
    </source>
</evidence>
<dbReference type="Proteomes" id="UP000278149">
    <property type="component" value="Unassembled WGS sequence"/>
</dbReference>
<keyword evidence="1" id="KW-0813">Transport</keyword>
<dbReference type="CDD" id="cd03219">
    <property type="entry name" value="ABC_Mj1267_LivG_branched"/>
    <property type="match status" value="1"/>
</dbReference>